<dbReference type="STRING" id="937777.Deipe_0749"/>
<dbReference type="InterPro" id="IPR000871">
    <property type="entry name" value="Beta-lactam_class-A"/>
</dbReference>
<organism evidence="2 3">
    <name type="scientific">Deinococcus peraridilitoris (strain DSM 19664 / LMG 22246 / CIP 109416 / KR-200)</name>
    <dbReference type="NCBI Taxonomy" id="937777"/>
    <lineage>
        <taxon>Bacteria</taxon>
        <taxon>Thermotogati</taxon>
        <taxon>Deinococcota</taxon>
        <taxon>Deinococci</taxon>
        <taxon>Deinococcales</taxon>
        <taxon>Deinococcaceae</taxon>
        <taxon>Deinococcus</taxon>
    </lineage>
</organism>
<dbReference type="PANTHER" id="PTHR35333">
    <property type="entry name" value="BETA-LACTAMASE"/>
    <property type="match status" value="1"/>
</dbReference>
<dbReference type="GO" id="GO:0030655">
    <property type="term" value="P:beta-lactam antibiotic catabolic process"/>
    <property type="evidence" value="ECO:0007669"/>
    <property type="project" value="InterPro"/>
</dbReference>
<dbReference type="InterPro" id="IPR045155">
    <property type="entry name" value="Beta-lactam_cat"/>
</dbReference>
<dbReference type="EMBL" id="CP003382">
    <property type="protein sequence ID" value="AFZ66328.1"/>
    <property type="molecule type" value="Genomic_DNA"/>
</dbReference>
<accession>K9ZXE4</accession>
<dbReference type="Proteomes" id="UP000010467">
    <property type="component" value="Chromosome"/>
</dbReference>
<dbReference type="KEGG" id="dpd:Deipe_0749"/>
<dbReference type="HOGENOM" id="CLU_031960_9_2_0"/>
<dbReference type="eggNOG" id="COG2367">
    <property type="taxonomic scope" value="Bacteria"/>
</dbReference>
<dbReference type="Pfam" id="PF13354">
    <property type="entry name" value="Beta-lactamase2"/>
    <property type="match status" value="1"/>
</dbReference>
<dbReference type="OrthoDB" id="9775096at2"/>
<evidence type="ECO:0000259" key="1">
    <source>
        <dbReference type="Pfam" id="PF13354"/>
    </source>
</evidence>
<protein>
    <submittedName>
        <fullName evidence="2">Beta-lactamase class A</fullName>
    </submittedName>
</protein>
<dbReference type="GO" id="GO:0046677">
    <property type="term" value="P:response to antibiotic"/>
    <property type="evidence" value="ECO:0007669"/>
    <property type="project" value="InterPro"/>
</dbReference>
<name>K9ZXE4_DEIPD</name>
<dbReference type="PANTHER" id="PTHR35333:SF4">
    <property type="entry name" value="SLR0121 PROTEIN"/>
    <property type="match status" value="1"/>
</dbReference>
<proteinExistence type="predicted"/>
<evidence type="ECO:0000313" key="2">
    <source>
        <dbReference type="EMBL" id="AFZ66328.1"/>
    </source>
</evidence>
<dbReference type="AlphaFoldDB" id="K9ZXE4"/>
<sequence length="288" mass="31579">MAGHARPHQHPDLQFLLASHPGTVSVRVLSLQGEVLFDHQSERPFPSASLIKVPLLVRALWHVQQGQARLEERLTLRAYERVPGSGVLSQLDAGLALTLRDVLTLMTVVSDNTATNLVIDRFGLHDVNVFLREAGMNNSELIGQLQLPPGRQNERQRAGERNRTSAHDISRLLLRLVRGELLSPALTDLALDILSRQQVRDIIARHVPRGADGELLYRVASKGGELSGVRHDAGIVWTPRPLILALLSEGGSDLREHPDNREVALLARLAGHLIAVLGDIPPEPAGLE</sequence>
<dbReference type="InterPro" id="IPR012338">
    <property type="entry name" value="Beta-lactam/transpept-like"/>
</dbReference>
<dbReference type="GO" id="GO:0008800">
    <property type="term" value="F:beta-lactamase activity"/>
    <property type="evidence" value="ECO:0007669"/>
    <property type="project" value="InterPro"/>
</dbReference>
<evidence type="ECO:0000313" key="3">
    <source>
        <dbReference type="Proteomes" id="UP000010467"/>
    </source>
</evidence>
<gene>
    <name evidence="2" type="ordered locus">Deipe_0749</name>
</gene>
<dbReference type="PATRIC" id="fig|937777.3.peg.755"/>
<dbReference type="Gene3D" id="3.40.710.10">
    <property type="entry name" value="DD-peptidase/beta-lactamase superfamily"/>
    <property type="match status" value="1"/>
</dbReference>
<dbReference type="SUPFAM" id="SSF56601">
    <property type="entry name" value="beta-lactamase/transpeptidase-like"/>
    <property type="match status" value="1"/>
</dbReference>
<keyword evidence="3" id="KW-1185">Reference proteome</keyword>
<dbReference type="RefSeq" id="WP_015234638.1">
    <property type="nucleotide sequence ID" value="NC_019793.1"/>
</dbReference>
<reference evidence="3" key="1">
    <citation type="submission" date="2012-03" db="EMBL/GenBank/DDBJ databases">
        <title>Complete sequence of chromosome of Deinococcus peraridilitoris DSM 19664.</title>
        <authorList>
            <person name="Lucas S."/>
            <person name="Copeland A."/>
            <person name="Lapidus A."/>
            <person name="Glavina del Rio T."/>
            <person name="Dalin E."/>
            <person name="Tice H."/>
            <person name="Bruce D."/>
            <person name="Goodwin L."/>
            <person name="Pitluck S."/>
            <person name="Peters L."/>
            <person name="Mikhailova N."/>
            <person name="Lu M."/>
            <person name="Kyrpides N."/>
            <person name="Mavromatis K."/>
            <person name="Ivanova N."/>
            <person name="Brettin T."/>
            <person name="Detter J.C."/>
            <person name="Han C."/>
            <person name="Larimer F."/>
            <person name="Land M."/>
            <person name="Hauser L."/>
            <person name="Markowitz V."/>
            <person name="Cheng J.-F."/>
            <person name="Hugenholtz P."/>
            <person name="Woyke T."/>
            <person name="Wu D."/>
            <person name="Pukall R."/>
            <person name="Steenblock K."/>
            <person name="Brambilla E."/>
            <person name="Klenk H.-P."/>
            <person name="Eisen J.A."/>
        </authorList>
    </citation>
    <scope>NUCLEOTIDE SEQUENCE [LARGE SCALE GENOMIC DNA]</scope>
    <source>
        <strain evidence="3">DSM 19664 / LMG 22246 / CIP 109416 / KR-200</strain>
    </source>
</reference>
<feature type="domain" description="Beta-lactamase class A catalytic" evidence="1">
    <location>
        <begin position="26"/>
        <end position="247"/>
    </location>
</feature>